<dbReference type="GeneID" id="28899301"/>
<evidence type="ECO:0000313" key="2">
    <source>
        <dbReference type="EMBL" id="KZF24216.1"/>
    </source>
</evidence>
<dbReference type="OMA" id="MDVSYEG"/>
<name>A0A161TPP6_XYLHT</name>
<dbReference type="InParanoid" id="A0A161TPP6"/>
<feature type="compositionally biased region" description="Acidic residues" evidence="1">
    <location>
        <begin position="127"/>
        <end position="145"/>
    </location>
</feature>
<dbReference type="PANTHER" id="PTHR40635">
    <property type="match status" value="1"/>
</dbReference>
<dbReference type="Proteomes" id="UP000076632">
    <property type="component" value="Unassembled WGS sequence"/>
</dbReference>
<feature type="region of interest" description="Disordered" evidence="1">
    <location>
        <begin position="98"/>
        <end position="233"/>
    </location>
</feature>
<organism evidence="2 3">
    <name type="scientific">Xylona heveae (strain CBS 132557 / TC161)</name>
    <dbReference type="NCBI Taxonomy" id="1328760"/>
    <lineage>
        <taxon>Eukaryota</taxon>
        <taxon>Fungi</taxon>
        <taxon>Dikarya</taxon>
        <taxon>Ascomycota</taxon>
        <taxon>Pezizomycotina</taxon>
        <taxon>Xylonomycetes</taxon>
        <taxon>Xylonales</taxon>
        <taxon>Xylonaceae</taxon>
        <taxon>Xylona</taxon>
    </lineage>
</organism>
<proteinExistence type="predicted"/>
<evidence type="ECO:0000313" key="3">
    <source>
        <dbReference type="Proteomes" id="UP000076632"/>
    </source>
</evidence>
<feature type="compositionally biased region" description="Polar residues" evidence="1">
    <location>
        <begin position="163"/>
        <end position="172"/>
    </location>
</feature>
<protein>
    <submittedName>
        <fullName evidence="2">Uncharacterized protein</fullName>
    </submittedName>
</protein>
<dbReference type="PANTHER" id="PTHR40635:SF1">
    <property type="match status" value="1"/>
</dbReference>
<feature type="compositionally biased region" description="Polar residues" evidence="1">
    <location>
        <begin position="208"/>
        <end position="220"/>
    </location>
</feature>
<dbReference type="RefSeq" id="XP_018189771.1">
    <property type="nucleotide sequence ID" value="XM_018334164.1"/>
</dbReference>
<gene>
    <name evidence="2" type="ORF">L228DRAFT_259466</name>
</gene>
<sequence length="295" mass="32686">MAPIRRYLRISQYSVLECRIYLDNPALAHTWLLNPREPMLPKVIESIRPYVLPKLDEEKEMAKGSKKKRKGIKDVVVQDEFEVSMFLKETPTRHSLLTKHKTFKENKGKLRSNSNKLTGTTDAPIEVADEEAPTLRLEEDDDEVAIQDIPDIAEGREDGSRGSGQQTASGTRSLRKRRREGTDEDQGLFVSDSDASEGDDEDAERHTSSSAKRQKSSGQSAFAGGRGGDDKKKLGFETSYDGFALYGYILCLVVHRRGDKAATGKATVTELPNSGKALMEGWVASTQVGHNDEGV</sequence>
<dbReference type="EMBL" id="KV407456">
    <property type="protein sequence ID" value="KZF24216.1"/>
    <property type="molecule type" value="Genomic_DNA"/>
</dbReference>
<keyword evidence="3" id="KW-1185">Reference proteome</keyword>
<feature type="compositionally biased region" description="Polar residues" evidence="1">
    <location>
        <begin position="111"/>
        <end position="121"/>
    </location>
</feature>
<evidence type="ECO:0000256" key="1">
    <source>
        <dbReference type="SAM" id="MobiDB-lite"/>
    </source>
</evidence>
<reference evidence="2 3" key="1">
    <citation type="journal article" date="2016" name="Fungal Biol.">
        <title>The genome of Xylona heveae provides a window into fungal endophytism.</title>
        <authorList>
            <person name="Gazis R."/>
            <person name="Kuo A."/>
            <person name="Riley R."/>
            <person name="LaButti K."/>
            <person name="Lipzen A."/>
            <person name="Lin J."/>
            <person name="Amirebrahimi M."/>
            <person name="Hesse C.N."/>
            <person name="Spatafora J.W."/>
            <person name="Henrissat B."/>
            <person name="Hainaut M."/>
            <person name="Grigoriev I.V."/>
            <person name="Hibbett D.S."/>
        </authorList>
    </citation>
    <scope>NUCLEOTIDE SEQUENCE [LARGE SCALE GENOMIC DNA]</scope>
    <source>
        <strain evidence="2 3">TC161</strain>
    </source>
</reference>
<dbReference type="OrthoDB" id="5374757at2759"/>
<accession>A0A161TPP6</accession>
<dbReference type="AlphaFoldDB" id="A0A161TPP6"/>